<keyword evidence="1" id="KW-1133">Transmembrane helix</keyword>
<feature type="transmembrane region" description="Helical" evidence="1">
    <location>
        <begin position="12"/>
        <end position="33"/>
    </location>
</feature>
<dbReference type="InterPro" id="IPR021215">
    <property type="entry name" value="DUF2752"/>
</dbReference>
<evidence type="ECO:0000256" key="1">
    <source>
        <dbReference type="SAM" id="Phobius"/>
    </source>
</evidence>
<evidence type="ECO:0000313" key="2">
    <source>
        <dbReference type="EMBL" id="BBB32808.1"/>
    </source>
</evidence>
<dbReference type="RefSeq" id="WP_201327112.1">
    <property type="nucleotide sequence ID" value="NZ_AP017470.1"/>
</dbReference>
<organism evidence="2 3">
    <name type="scientific">Thermotomaculum hydrothermale</name>
    <dbReference type="NCBI Taxonomy" id="981385"/>
    <lineage>
        <taxon>Bacteria</taxon>
        <taxon>Pseudomonadati</taxon>
        <taxon>Acidobacteriota</taxon>
        <taxon>Holophagae</taxon>
        <taxon>Thermotomaculales</taxon>
        <taxon>Thermotomaculaceae</taxon>
        <taxon>Thermotomaculum</taxon>
    </lineage>
</organism>
<dbReference type="KEGG" id="thyd:TTHT_1291"/>
<dbReference type="Proteomes" id="UP000595564">
    <property type="component" value="Chromosome"/>
</dbReference>
<dbReference type="Pfam" id="PF10825">
    <property type="entry name" value="DUF2752"/>
    <property type="match status" value="1"/>
</dbReference>
<gene>
    <name evidence="2" type="ORF">TTHT_1291</name>
</gene>
<sequence length="137" mass="15812">MKLKLEEYKKGDINIPLIYFIVFFTAAIGGYIFVKLGLMPPMQCQFKHFTGYPCPTCGTTRLVLSLYNFDLISAFKFNPFMFISGVLFGLWSLTGFLPVFFKKKLSIDITKKEKKIILIIVFILFIANWIYLILNGI</sequence>
<accession>A0A7R6PFJ5</accession>
<feature type="transmembrane region" description="Helical" evidence="1">
    <location>
        <begin position="80"/>
        <end position="101"/>
    </location>
</feature>
<keyword evidence="3" id="KW-1185">Reference proteome</keyword>
<feature type="transmembrane region" description="Helical" evidence="1">
    <location>
        <begin position="116"/>
        <end position="134"/>
    </location>
</feature>
<proteinExistence type="predicted"/>
<protein>
    <recommendedName>
        <fullName evidence="4">DUF2752 domain-containing protein</fullName>
    </recommendedName>
</protein>
<evidence type="ECO:0000313" key="3">
    <source>
        <dbReference type="Proteomes" id="UP000595564"/>
    </source>
</evidence>
<reference evidence="2 3" key="1">
    <citation type="journal article" date="2012" name="Extremophiles">
        <title>Thermotomaculum hydrothermale gen. nov., sp. nov., a novel heterotrophic thermophile within the phylum Acidobacteria from a deep-sea hydrothermal vent chimney in the Southern Okinawa Trough.</title>
        <authorList>
            <person name="Izumi H."/>
            <person name="Nunoura T."/>
            <person name="Miyazaki M."/>
            <person name="Mino S."/>
            <person name="Toki T."/>
            <person name="Takai K."/>
            <person name="Sako Y."/>
            <person name="Sawabe T."/>
            <person name="Nakagawa S."/>
        </authorList>
    </citation>
    <scope>NUCLEOTIDE SEQUENCE [LARGE SCALE GENOMIC DNA]</scope>
    <source>
        <strain evidence="2 3">AC55</strain>
    </source>
</reference>
<dbReference type="AlphaFoldDB" id="A0A7R6PFJ5"/>
<name>A0A7R6PFJ5_9BACT</name>
<evidence type="ECO:0008006" key="4">
    <source>
        <dbReference type="Google" id="ProtNLM"/>
    </source>
</evidence>
<keyword evidence="1" id="KW-0472">Membrane</keyword>
<keyword evidence="1" id="KW-0812">Transmembrane</keyword>
<dbReference type="EMBL" id="AP017470">
    <property type="protein sequence ID" value="BBB32808.1"/>
    <property type="molecule type" value="Genomic_DNA"/>
</dbReference>